<dbReference type="EMBL" id="BMHL01000002">
    <property type="protein sequence ID" value="GGC27074.1"/>
    <property type="molecule type" value="Genomic_DNA"/>
</dbReference>
<dbReference type="PANTHER" id="PTHR43048:SF3">
    <property type="entry name" value="METHYLMALONYL-COA EPIMERASE, MITOCHONDRIAL"/>
    <property type="match status" value="1"/>
</dbReference>
<dbReference type="InterPro" id="IPR037523">
    <property type="entry name" value="VOC_core"/>
</dbReference>
<evidence type="ECO:0000256" key="1">
    <source>
        <dbReference type="ARBA" id="ARBA00022723"/>
    </source>
</evidence>
<protein>
    <submittedName>
        <fullName evidence="3">Methylmalonyl-CoA epimerase</fullName>
    </submittedName>
</protein>
<dbReference type="InterPro" id="IPR029068">
    <property type="entry name" value="Glyas_Bleomycin-R_OHBP_Dase"/>
</dbReference>
<dbReference type="SUPFAM" id="SSF54593">
    <property type="entry name" value="Glyoxalase/Bleomycin resistance protein/Dihydroxybiphenyl dioxygenase"/>
    <property type="match status" value="1"/>
</dbReference>
<reference evidence="4" key="1">
    <citation type="journal article" date="2019" name="Int. J. Syst. Evol. Microbiol.">
        <title>The Global Catalogue of Microorganisms (GCM) 10K type strain sequencing project: providing services to taxonomists for standard genome sequencing and annotation.</title>
        <authorList>
            <consortium name="The Broad Institute Genomics Platform"/>
            <consortium name="The Broad Institute Genome Sequencing Center for Infectious Disease"/>
            <person name="Wu L."/>
            <person name="Ma J."/>
        </authorList>
    </citation>
    <scope>NUCLEOTIDE SEQUENCE [LARGE SCALE GENOMIC DNA]</scope>
    <source>
        <strain evidence="4">CGMCC 1.15103</strain>
    </source>
</reference>
<proteinExistence type="predicted"/>
<gene>
    <name evidence="3" type="ORF">GCM10011400_11860</name>
</gene>
<dbReference type="RefSeq" id="WP_115782978.1">
    <property type="nucleotide sequence ID" value="NZ_BMHL01000002.1"/>
</dbReference>
<dbReference type="Proteomes" id="UP000602004">
    <property type="component" value="Unassembled WGS sequence"/>
</dbReference>
<comment type="caution">
    <text evidence="3">The sequence shown here is derived from an EMBL/GenBank/DDBJ whole genome shotgun (WGS) entry which is preliminary data.</text>
</comment>
<dbReference type="Pfam" id="PF13669">
    <property type="entry name" value="Glyoxalase_4"/>
    <property type="match status" value="1"/>
</dbReference>
<evidence type="ECO:0000259" key="2">
    <source>
        <dbReference type="PROSITE" id="PS51819"/>
    </source>
</evidence>
<sequence>MPSGPLAHICLLVKNLDQAIDDWTKILGVLDPAQLAEPVVQYEEFVGGADRMRWATFVSNHGAEVQLIEPAPNTPLGRRLEKRGEHVHHLCFTSHDLEGSVRALRERGVKMASEHLNTDPSMPWQKWTWVSAESAHGVLLELAAPYESHGDGKWHPAAVSASQVSGDPV</sequence>
<keyword evidence="1" id="KW-0479">Metal-binding</keyword>
<keyword evidence="4" id="KW-1185">Reference proteome</keyword>
<organism evidence="3 4">
    <name type="scientific">Paraburkholderia caffeinilytica</name>
    <dbReference type="NCBI Taxonomy" id="1761016"/>
    <lineage>
        <taxon>Bacteria</taxon>
        <taxon>Pseudomonadati</taxon>
        <taxon>Pseudomonadota</taxon>
        <taxon>Betaproteobacteria</taxon>
        <taxon>Burkholderiales</taxon>
        <taxon>Burkholderiaceae</taxon>
        <taxon>Paraburkholderia</taxon>
    </lineage>
</organism>
<accession>A0ABQ1LN77</accession>
<dbReference type="PROSITE" id="PS51819">
    <property type="entry name" value="VOC"/>
    <property type="match status" value="1"/>
</dbReference>
<dbReference type="Gene3D" id="3.10.180.10">
    <property type="entry name" value="2,3-Dihydroxybiphenyl 1,2-Dioxygenase, domain 1"/>
    <property type="match status" value="1"/>
</dbReference>
<dbReference type="InterPro" id="IPR051785">
    <property type="entry name" value="MMCE/EMCE_epimerase"/>
</dbReference>
<name>A0ABQ1LN77_9BURK</name>
<evidence type="ECO:0000313" key="4">
    <source>
        <dbReference type="Proteomes" id="UP000602004"/>
    </source>
</evidence>
<evidence type="ECO:0000313" key="3">
    <source>
        <dbReference type="EMBL" id="GGC27074.1"/>
    </source>
</evidence>
<dbReference type="PANTHER" id="PTHR43048">
    <property type="entry name" value="METHYLMALONYL-COA EPIMERASE"/>
    <property type="match status" value="1"/>
</dbReference>
<feature type="domain" description="VOC" evidence="2">
    <location>
        <begin position="5"/>
        <end position="145"/>
    </location>
</feature>